<dbReference type="EMBL" id="CAKASE010000043">
    <property type="protein sequence ID" value="CAG9558126.1"/>
    <property type="molecule type" value="Genomic_DNA"/>
</dbReference>
<organism evidence="1 2">
    <name type="scientific">Danaus chrysippus</name>
    <name type="common">African queen</name>
    <dbReference type="NCBI Taxonomy" id="151541"/>
    <lineage>
        <taxon>Eukaryota</taxon>
        <taxon>Metazoa</taxon>
        <taxon>Ecdysozoa</taxon>
        <taxon>Arthropoda</taxon>
        <taxon>Hexapoda</taxon>
        <taxon>Insecta</taxon>
        <taxon>Pterygota</taxon>
        <taxon>Neoptera</taxon>
        <taxon>Endopterygota</taxon>
        <taxon>Lepidoptera</taxon>
        <taxon>Glossata</taxon>
        <taxon>Ditrysia</taxon>
        <taxon>Papilionoidea</taxon>
        <taxon>Nymphalidae</taxon>
        <taxon>Danainae</taxon>
        <taxon>Danaini</taxon>
        <taxon>Danaina</taxon>
        <taxon>Danaus</taxon>
        <taxon>Anosia</taxon>
    </lineage>
</organism>
<keyword evidence="2" id="KW-1185">Reference proteome</keyword>
<name>A0A8J2M9F1_9NEOP</name>
<proteinExistence type="predicted"/>
<dbReference type="Proteomes" id="UP000789524">
    <property type="component" value="Unassembled WGS sequence"/>
</dbReference>
<accession>A0A8J2M9F1</accession>
<reference evidence="1" key="1">
    <citation type="submission" date="2021-09" db="EMBL/GenBank/DDBJ databases">
        <authorList>
            <person name="Martin H S."/>
        </authorList>
    </citation>
    <scope>NUCLEOTIDE SEQUENCE</scope>
</reference>
<evidence type="ECO:0000313" key="1">
    <source>
        <dbReference type="EMBL" id="CAG9558126.1"/>
    </source>
</evidence>
<dbReference type="AlphaFoldDB" id="A0A8J2M9F1"/>
<gene>
    <name evidence="1" type="ORF">DCHRY22_LOCUS346</name>
</gene>
<sequence length="100" mass="11027">MVAGCEVRGRRVPAATAVAASVNTSQHLNITGPGRSKRPNLTIASHRLADTPIPEPQTFTFVERYSSRTPHYDESEGFHCFSHSMYLQSHQPVVPILAQI</sequence>
<comment type="caution">
    <text evidence="1">The sequence shown here is derived from an EMBL/GenBank/DDBJ whole genome shotgun (WGS) entry which is preliminary data.</text>
</comment>
<protein>
    <submittedName>
        <fullName evidence="1">(African queen) hypothetical protein</fullName>
    </submittedName>
</protein>
<evidence type="ECO:0000313" key="2">
    <source>
        <dbReference type="Proteomes" id="UP000789524"/>
    </source>
</evidence>
<dbReference type="OrthoDB" id="10381340at2759"/>